<organism evidence="2 3">
    <name type="scientific">Plasmodium yoelii 17X</name>
    <dbReference type="NCBI Taxonomy" id="1323249"/>
    <lineage>
        <taxon>Eukaryota</taxon>
        <taxon>Sar</taxon>
        <taxon>Alveolata</taxon>
        <taxon>Apicomplexa</taxon>
        <taxon>Aconoidasida</taxon>
        <taxon>Haemosporida</taxon>
        <taxon>Plasmodiidae</taxon>
        <taxon>Plasmodium</taxon>
        <taxon>Plasmodium (Vinckeia)</taxon>
    </lineage>
</organism>
<dbReference type="AlphaFoldDB" id="V7PX36"/>
<keyword evidence="1" id="KW-0812">Transmembrane</keyword>
<feature type="transmembrane region" description="Helical" evidence="1">
    <location>
        <begin position="258"/>
        <end position="276"/>
    </location>
</feature>
<keyword evidence="3" id="KW-1185">Reference proteome</keyword>
<keyword evidence="1" id="KW-1133">Transmembrane helix</keyword>
<name>V7PX36_PLAYE</name>
<sequence>MDKNLCSNFILVREKFPDQLDSEGNYQIKDDKHFKKYCDNNCDTNLGKINAGCLYFFNEFFGSSELFQSVANSNINIVEYIMIWLSYMLNLKENNDSHISNLQHFYTTYIEGGSSYKQAISNVKEYTDYKYLIDTKKYYLKMDKNITSKLYNAFELLCEMYTGYNENNKDCPECSKKANQFIKKYEELNNDSSITTNSSYSEVLCTLSADYVNLKNKCKNHLTLPEINTTQNSLKCSEHILKQISEDASSSSSITNKLLLVLSIFGAIGIFLGISYKYSLFGFRKRVQKQYLREKIKNIKKKMNQ</sequence>
<keyword evidence="1" id="KW-0472">Membrane</keyword>
<evidence type="ECO:0000313" key="3">
    <source>
        <dbReference type="Proteomes" id="UP000018538"/>
    </source>
</evidence>
<evidence type="ECO:0000256" key="1">
    <source>
        <dbReference type="SAM" id="Phobius"/>
    </source>
</evidence>
<proteinExistence type="predicted"/>
<gene>
    <name evidence="2" type="ORF">YYC_00270</name>
</gene>
<evidence type="ECO:0000313" key="2">
    <source>
        <dbReference type="EMBL" id="ETB63197.1"/>
    </source>
</evidence>
<dbReference type="Pfam" id="PF06022">
    <property type="entry name" value="Cir_Bir_Yir"/>
    <property type="match status" value="1"/>
</dbReference>
<dbReference type="OrthoDB" id="373191at2759"/>
<dbReference type="InterPro" id="IPR006477">
    <property type="entry name" value="Yir_bir_cir"/>
</dbReference>
<dbReference type="EMBL" id="KI635726">
    <property type="protein sequence ID" value="ETB63197.1"/>
    <property type="molecule type" value="Genomic_DNA"/>
</dbReference>
<accession>V7PX36</accession>
<reference evidence="2 3" key="1">
    <citation type="submission" date="2013-11" db="EMBL/GenBank/DDBJ databases">
        <title>The Genome Sequence of Plasmodium yoelii 17X.</title>
        <authorList>
            <consortium name="The Broad Institute Genomics Platform"/>
            <consortium name="The Broad Institute Genome Sequencing Center for Infectious Disease"/>
            <person name="Neafsey D."/>
            <person name="Adams J."/>
            <person name="Walker B."/>
            <person name="Young S.K."/>
            <person name="Zeng Q."/>
            <person name="Gargeya S."/>
            <person name="Fitzgerald M."/>
            <person name="Haas B."/>
            <person name="Abouelleil A."/>
            <person name="Alvarado L."/>
            <person name="Chapman S.B."/>
            <person name="Gainer-Dewar J."/>
            <person name="Goldberg J."/>
            <person name="Griggs A."/>
            <person name="Gujja S."/>
            <person name="Hansen M."/>
            <person name="Howarth C."/>
            <person name="Imamovic A."/>
            <person name="Ireland A."/>
            <person name="Larimer J."/>
            <person name="McCowan C."/>
            <person name="Murphy C."/>
            <person name="Pearson M."/>
            <person name="Poon T.W."/>
            <person name="Priest M."/>
            <person name="Roberts A."/>
            <person name="Saif S."/>
            <person name="Shea T."/>
            <person name="Sykes S."/>
            <person name="Wortman J."/>
            <person name="Nusbaum C."/>
            <person name="Birren B."/>
        </authorList>
    </citation>
    <scope>NUCLEOTIDE SEQUENCE [LARGE SCALE GENOMIC DNA]</scope>
    <source>
        <strain evidence="2 3">17X</strain>
    </source>
</reference>
<dbReference type="Proteomes" id="UP000018538">
    <property type="component" value="Unassembled WGS sequence"/>
</dbReference>
<protein>
    <recommendedName>
        <fullName evidence="4">YIR protein</fullName>
    </recommendedName>
</protein>
<evidence type="ECO:0008006" key="4">
    <source>
        <dbReference type="Google" id="ProtNLM"/>
    </source>
</evidence>
<dbReference type="NCBIfam" id="TIGR01590">
    <property type="entry name" value="yir-bir-cir_Pla"/>
    <property type="match status" value="1"/>
</dbReference>